<accession>A0AAD8E9Q0</accession>
<dbReference type="AlphaFoldDB" id="A0AAD8E9Q0"/>
<dbReference type="InterPro" id="IPR050468">
    <property type="entry name" value="Cuticle_Struct_Prot"/>
</dbReference>
<evidence type="ECO:0000313" key="3">
    <source>
        <dbReference type="EMBL" id="KAJ9582505.1"/>
    </source>
</evidence>
<feature type="compositionally biased region" description="Low complexity" evidence="2">
    <location>
        <begin position="229"/>
        <end position="241"/>
    </location>
</feature>
<feature type="compositionally biased region" description="Low complexity" evidence="2">
    <location>
        <begin position="141"/>
        <end position="163"/>
    </location>
</feature>
<feature type="compositionally biased region" description="Acidic residues" evidence="2">
    <location>
        <begin position="117"/>
        <end position="129"/>
    </location>
</feature>
<keyword evidence="4" id="KW-1185">Reference proteome</keyword>
<feature type="region of interest" description="Disordered" evidence="2">
    <location>
        <begin position="39"/>
        <end position="174"/>
    </location>
</feature>
<reference evidence="3" key="2">
    <citation type="submission" date="2023-05" db="EMBL/GenBank/DDBJ databases">
        <authorList>
            <person name="Fouks B."/>
        </authorList>
    </citation>
    <scope>NUCLEOTIDE SEQUENCE</scope>
    <source>
        <strain evidence="3">Stay&amp;Tobe</strain>
        <tissue evidence="3">Testes</tissue>
    </source>
</reference>
<name>A0AAD8E9Q0_DIPPU</name>
<feature type="compositionally biased region" description="Low complexity" evidence="2">
    <location>
        <begin position="59"/>
        <end position="70"/>
    </location>
</feature>
<dbReference type="EMBL" id="JASPKZ010007797">
    <property type="protein sequence ID" value="KAJ9582505.1"/>
    <property type="molecule type" value="Genomic_DNA"/>
</dbReference>
<dbReference type="PANTHER" id="PTHR10380">
    <property type="entry name" value="CUTICLE PROTEIN"/>
    <property type="match status" value="1"/>
</dbReference>
<comment type="caution">
    <text evidence="3">The sequence shown here is derived from an EMBL/GenBank/DDBJ whole genome shotgun (WGS) entry which is preliminary data.</text>
</comment>
<evidence type="ECO:0000256" key="2">
    <source>
        <dbReference type="SAM" id="MobiDB-lite"/>
    </source>
</evidence>
<keyword evidence="1" id="KW-0193">Cuticle</keyword>
<evidence type="ECO:0000313" key="4">
    <source>
        <dbReference type="Proteomes" id="UP001233999"/>
    </source>
</evidence>
<dbReference type="GO" id="GO:0008010">
    <property type="term" value="F:structural constituent of chitin-based larval cuticle"/>
    <property type="evidence" value="ECO:0007669"/>
    <property type="project" value="TreeGrafter"/>
</dbReference>
<dbReference type="GO" id="GO:0062129">
    <property type="term" value="C:chitin-based extracellular matrix"/>
    <property type="evidence" value="ECO:0007669"/>
    <property type="project" value="TreeGrafter"/>
</dbReference>
<dbReference type="PANTHER" id="PTHR10380:SF2">
    <property type="entry name" value="AGAP003037-PA"/>
    <property type="match status" value="1"/>
</dbReference>
<feature type="compositionally biased region" description="Polar residues" evidence="2">
    <location>
        <begin position="74"/>
        <end position="87"/>
    </location>
</feature>
<feature type="region of interest" description="Disordered" evidence="2">
    <location>
        <begin position="213"/>
        <end position="261"/>
    </location>
</feature>
<protein>
    <submittedName>
        <fullName evidence="3">Uncharacterized protein</fullName>
    </submittedName>
</protein>
<dbReference type="InterPro" id="IPR000618">
    <property type="entry name" value="Insect_cuticle"/>
</dbReference>
<organism evidence="3 4">
    <name type="scientific">Diploptera punctata</name>
    <name type="common">Pacific beetle cockroach</name>
    <dbReference type="NCBI Taxonomy" id="6984"/>
    <lineage>
        <taxon>Eukaryota</taxon>
        <taxon>Metazoa</taxon>
        <taxon>Ecdysozoa</taxon>
        <taxon>Arthropoda</taxon>
        <taxon>Hexapoda</taxon>
        <taxon>Insecta</taxon>
        <taxon>Pterygota</taxon>
        <taxon>Neoptera</taxon>
        <taxon>Polyneoptera</taxon>
        <taxon>Dictyoptera</taxon>
        <taxon>Blattodea</taxon>
        <taxon>Blaberoidea</taxon>
        <taxon>Blaberidae</taxon>
        <taxon>Diplopterinae</taxon>
        <taxon>Diploptera</taxon>
    </lineage>
</organism>
<feature type="region of interest" description="Disordered" evidence="2">
    <location>
        <begin position="313"/>
        <end position="333"/>
    </location>
</feature>
<dbReference type="Pfam" id="PF00379">
    <property type="entry name" value="Chitin_bind_4"/>
    <property type="match status" value="1"/>
</dbReference>
<reference evidence="3" key="1">
    <citation type="journal article" date="2023" name="IScience">
        <title>Live-bearing cockroach genome reveals convergent evolutionary mechanisms linked to viviparity in insects and beyond.</title>
        <authorList>
            <person name="Fouks B."/>
            <person name="Harrison M.C."/>
            <person name="Mikhailova A.A."/>
            <person name="Marchal E."/>
            <person name="English S."/>
            <person name="Carruthers M."/>
            <person name="Jennings E.C."/>
            <person name="Chiamaka E.L."/>
            <person name="Frigard R.A."/>
            <person name="Pippel M."/>
            <person name="Attardo G.M."/>
            <person name="Benoit J.B."/>
            <person name="Bornberg-Bauer E."/>
            <person name="Tobe S.S."/>
        </authorList>
    </citation>
    <scope>NUCLEOTIDE SEQUENCE</scope>
    <source>
        <strain evidence="3">Stay&amp;Tobe</strain>
    </source>
</reference>
<proteinExistence type="predicted"/>
<evidence type="ECO:0000256" key="1">
    <source>
        <dbReference type="PROSITE-ProRule" id="PRU00497"/>
    </source>
</evidence>
<dbReference type="Proteomes" id="UP001233999">
    <property type="component" value="Unassembled WGS sequence"/>
</dbReference>
<dbReference type="PROSITE" id="PS51155">
    <property type="entry name" value="CHIT_BIND_RR_2"/>
    <property type="match status" value="1"/>
</dbReference>
<sequence length="373" mass="42038">MLQLLCGAAVAQYDDSPVPQRAVIPGSVPLSGRPQIRTRFQGQARPLPGSSPIVRLRRPGASGPARGGRLQPQGFPTTGETTISRSTPAPLGSTPPIPAILSQARPLPPLEPRPIQEDIEEDLPEDTDNDPQPLPIPSSTPLPTSLSTRPDTLQPAILRSSRPPFRPERPIVSNVADEEIQIPVRQQFRQPEPPVRQQYRQPIEDIIPTRQQLRPQVRQPAEPQEHRVQQQFTRQQQQVVRQPPPQPQQQYNKPQRNKKPVAQVIRKYREDNPDGSITWGYENDDGTFKEETIGVDCVVKGKYGYTDPDGVRREYTYTSGNPCDKEEEERRRQNKEGFVDYGNNQYVLPNGDAVDVESLVKNRARKPVPVYRN</sequence>
<gene>
    <name evidence="3" type="ORF">L9F63_003198</name>
</gene>